<keyword evidence="4 9" id="KW-0812">Transmembrane</keyword>
<keyword evidence="6 9" id="KW-1133">Transmembrane helix</keyword>
<proteinExistence type="inferred from homology"/>
<reference evidence="11" key="1">
    <citation type="submission" date="2009-09" db="EMBL/GenBank/DDBJ databases">
        <title>The complete chromosome of Sebaldella termitidis ATCC 33386.</title>
        <authorList>
            <consortium name="US DOE Joint Genome Institute (JGI-PGF)"/>
            <person name="Lucas S."/>
            <person name="Copeland A."/>
            <person name="Lapidus A."/>
            <person name="Glavina del Rio T."/>
            <person name="Dalin E."/>
            <person name="Tice H."/>
            <person name="Bruce D."/>
            <person name="Goodwin L."/>
            <person name="Pitluck S."/>
            <person name="Kyrpides N."/>
            <person name="Mavromatis K."/>
            <person name="Ivanova N."/>
            <person name="Mikhailova N."/>
            <person name="Sims D."/>
            <person name="Meincke L."/>
            <person name="Brettin T."/>
            <person name="Detter J.C."/>
            <person name="Han C."/>
            <person name="Larimer F."/>
            <person name="Land M."/>
            <person name="Hauser L."/>
            <person name="Markowitz V."/>
            <person name="Cheng J.F."/>
            <person name="Hugenholtz P."/>
            <person name="Woyke T."/>
            <person name="Wu D."/>
            <person name="Eisen J.A."/>
        </authorList>
    </citation>
    <scope>NUCLEOTIDE SEQUENCE [LARGE SCALE GENOMIC DNA]</scope>
    <source>
        <strain evidence="11">ATCC 33386 / NCTC 11300</strain>
    </source>
</reference>
<dbReference type="GO" id="GO:0005886">
    <property type="term" value="C:plasma membrane"/>
    <property type="evidence" value="ECO:0007669"/>
    <property type="project" value="UniProtKB-SubCell"/>
</dbReference>
<comment type="function">
    <text evidence="9">Involved in protein export. Participates in an early event of protein translocation.</text>
</comment>
<organism evidence="10 11">
    <name type="scientific">Sebaldella termitidis (strain ATCC 33386 / NCTC 11300)</name>
    <dbReference type="NCBI Taxonomy" id="526218"/>
    <lineage>
        <taxon>Bacteria</taxon>
        <taxon>Fusobacteriati</taxon>
        <taxon>Fusobacteriota</taxon>
        <taxon>Fusobacteriia</taxon>
        <taxon>Fusobacteriales</taxon>
        <taxon>Leptotrichiaceae</taxon>
        <taxon>Sebaldella</taxon>
    </lineage>
</organism>
<comment type="caution">
    <text evidence="9">Lacks conserved residue(s) required for the propagation of feature annotation.</text>
</comment>
<evidence type="ECO:0000256" key="6">
    <source>
        <dbReference type="ARBA" id="ARBA00022989"/>
    </source>
</evidence>
<evidence type="ECO:0000256" key="4">
    <source>
        <dbReference type="ARBA" id="ARBA00022692"/>
    </source>
</evidence>
<accession>D1AFV7</accession>
<evidence type="ECO:0000313" key="11">
    <source>
        <dbReference type="Proteomes" id="UP000000845"/>
    </source>
</evidence>
<dbReference type="eggNOG" id="COG1314">
    <property type="taxonomic scope" value="Bacteria"/>
</dbReference>
<dbReference type="KEGG" id="str:Sterm_1124"/>
<dbReference type="EMBL" id="CP001739">
    <property type="protein sequence ID" value="ACZ07992.1"/>
    <property type="molecule type" value="Genomic_DNA"/>
</dbReference>
<evidence type="ECO:0000256" key="7">
    <source>
        <dbReference type="ARBA" id="ARBA00023010"/>
    </source>
</evidence>
<evidence type="ECO:0000256" key="5">
    <source>
        <dbReference type="ARBA" id="ARBA00022927"/>
    </source>
</evidence>
<feature type="transmembrane region" description="Helical" evidence="9">
    <location>
        <begin position="46"/>
        <end position="65"/>
    </location>
</feature>
<dbReference type="NCBIfam" id="TIGR00810">
    <property type="entry name" value="secG"/>
    <property type="match status" value="1"/>
</dbReference>
<reference evidence="10 11" key="2">
    <citation type="journal article" date="2010" name="Stand. Genomic Sci.">
        <title>Complete genome sequence of Sebaldella termitidis type strain (NCTC 11300).</title>
        <authorList>
            <person name="Harmon-Smith M."/>
            <person name="Celia L."/>
            <person name="Chertkov O."/>
            <person name="Lapidus A."/>
            <person name="Copeland A."/>
            <person name="Glavina Del Rio T."/>
            <person name="Nolan M."/>
            <person name="Lucas S."/>
            <person name="Tice H."/>
            <person name="Cheng J.F."/>
            <person name="Han C."/>
            <person name="Detter J.C."/>
            <person name="Bruce D."/>
            <person name="Goodwin L."/>
            <person name="Pitluck S."/>
            <person name="Pati A."/>
            <person name="Liolios K."/>
            <person name="Ivanova N."/>
            <person name="Mavromatis K."/>
            <person name="Mikhailova N."/>
            <person name="Chen A."/>
            <person name="Palaniappan K."/>
            <person name="Land M."/>
            <person name="Hauser L."/>
            <person name="Chang Y.J."/>
            <person name="Jeffries C.D."/>
            <person name="Brettin T."/>
            <person name="Goker M."/>
            <person name="Beck B."/>
            <person name="Bristow J."/>
            <person name="Eisen J.A."/>
            <person name="Markowitz V."/>
            <person name="Hugenholtz P."/>
            <person name="Kyrpides N.C."/>
            <person name="Klenk H.P."/>
            <person name="Chen F."/>
        </authorList>
    </citation>
    <scope>NUCLEOTIDE SEQUENCE [LARGE SCALE GENOMIC DNA]</scope>
    <source>
        <strain evidence="11">ATCC 33386 / NCTC 11300</strain>
    </source>
</reference>
<dbReference type="STRING" id="526218.Sterm_1124"/>
<dbReference type="Pfam" id="PF03840">
    <property type="entry name" value="SecG"/>
    <property type="match status" value="1"/>
</dbReference>
<sequence length="66" mass="7358">MTTLLTIVLVVLAALLIGLILMQPDRSQGMVNNSNIFDNTKEPIEQLTEYIAIAFLVVAILFQIIR</sequence>
<evidence type="ECO:0000313" key="10">
    <source>
        <dbReference type="EMBL" id="ACZ07992.1"/>
    </source>
</evidence>
<evidence type="ECO:0000256" key="9">
    <source>
        <dbReference type="RuleBase" id="RU365087"/>
    </source>
</evidence>
<evidence type="ECO:0000256" key="2">
    <source>
        <dbReference type="ARBA" id="ARBA00008445"/>
    </source>
</evidence>
<gene>
    <name evidence="10" type="ordered locus">Sterm_1124</name>
</gene>
<dbReference type="Proteomes" id="UP000000845">
    <property type="component" value="Chromosome"/>
</dbReference>
<protein>
    <recommendedName>
        <fullName evidence="9">Protein-export membrane protein SecG</fullName>
    </recommendedName>
</protein>
<keyword evidence="9" id="KW-1003">Cell membrane</keyword>
<evidence type="ECO:0000256" key="8">
    <source>
        <dbReference type="ARBA" id="ARBA00023136"/>
    </source>
</evidence>
<name>D1AFV7_SEBTE</name>
<evidence type="ECO:0000256" key="1">
    <source>
        <dbReference type="ARBA" id="ARBA00004141"/>
    </source>
</evidence>
<comment type="similarity">
    <text evidence="2 9">Belongs to the SecG family.</text>
</comment>
<keyword evidence="5 9" id="KW-0653">Protein transport</keyword>
<comment type="subcellular location">
    <subcellularLocation>
        <location evidence="9">Cell membrane</location>
        <topology evidence="9">Multi-pass membrane protein</topology>
    </subcellularLocation>
    <subcellularLocation>
        <location evidence="1">Membrane</location>
        <topology evidence="1">Multi-pass membrane protein</topology>
    </subcellularLocation>
</comment>
<dbReference type="RefSeq" id="WP_012860588.1">
    <property type="nucleotide sequence ID" value="NC_013517.1"/>
</dbReference>
<keyword evidence="8 9" id="KW-0472">Membrane</keyword>
<evidence type="ECO:0000256" key="3">
    <source>
        <dbReference type="ARBA" id="ARBA00022448"/>
    </source>
</evidence>
<dbReference type="GO" id="GO:0009306">
    <property type="term" value="P:protein secretion"/>
    <property type="evidence" value="ECO:0007669"/>
    <property type="project" value="UniProtKB-UniRule"/>
</dbReference>
<dbReference type="AlphaFoldDB" id="D1AFV7"/>
<dbReference type="InterPro" id="IPR004692">
    <property type="entry name" value="SecG"/>
</dbReference>
<keyword evidence="11" id="KW-1185">Reference proteome</keyword>
<dbReference type="GO" id="GO:0015450">
    <property type="term" value="F:protein-transporting ATPase activity"/>
    <property type="evidence" value="ECO:0007669"/>
    <property type="project" value="UniProtKB-UniRule"/>
</dbReference>
<dbReference type="HOGENOM" id="CLU_205243_0_0_0"/>
<keyword evidence="3 9" id="KW-0813">Transport</keyword>
<keyword evidence="7 9" id="KW-0811">Translocation</keyword>